<evidence type="ECO:0000256" key="3">
    <source>
        <dbReference type="ARBA" id="ARBA00022527"/>
    </source>
</evidence>
<evidence type="ECO:0000256" key="5">
    <source>
        <dbReference type="ARBA" id="ARBA00022679"/>
    </source>
</evidence>
<dbReference type="InterPro" id="IPR003676">
    <property type="entry name" value="SAUR_fam"/>
</dbReference>
<comment type="catalytic activity">
    <reaction evidence="10">
        <text>L-seryl-[protein] + ATP = O-phospho-L-seryl-[protein] + ADP + H(+)</text>
        <dbReference type="Rhea" id="RHEA:17989"/>
        <dbReference type="Rhea" id="RHEA-COMP:9863"/>
        <dbReference type="Rhea" id="RHEA-COMP:11604"/>
        <dbReference type="ChEBI" id="CHEBI:15378"/>
        <dbReference type="ChEBI" id="CHEBI:29999"/>
        <dbReference type="ChEBI" id="CHEBI:30616"/>
        <dbReference type="ChEBI" id="CHEBI:83421"/>
        <dbReference type="ChEBI" id="CHEBI:456216"/>
        <dbReference type="EC" id="2.7.11.1"/>
    </reaction>
</comment>
<dbReference type="CDD" id="cd05599">
    <property type="entry name" value="STKc_NDR_like"/>
    <property type="match status" value="1"/>
</dbReference>
<evidence type="ECO:0000256" key="7">
    <source>
        <dbReference type="ARBA" id="ARBA00022777"/>
    </source>
</evidence>
<keyword evidence="8" id="KW-0067">ATP-binding</keyword>
<dbReference type="PROSITE" id="PS51285">
    <property type="entry name" value="AGC_KINASE_CTER"/>
    <property type="match status" value="1"/>
</dbReference>
<dbReference type="InterPro" id="IPR011009">
    <property type="entry name" value="Kinase-like_dom_sf"/>
</dbReference>
<evidence type="ECO:0000256" key="6">
    <source>
        <dbReference type="ARBA" id="ARBA00022741"/>
    </source>
</evidence>
<dbReference type="PANTHER" id="PTHR24356:SF316">
    <property type="entry name" value="AGC (CAMP-DEPENDENT CGMP-DEPENDENT AND PROTEIN KINASE C) KINASE FAMILY PROTEIN"/>
    <property type="match status" value="1"/>
</dbReference>
<sequence length="665" mass="75539">MAGDDEDEPVLSSATKQKVEAAKQCIENHYKAQMRSLQERKERRWMLEKKLADADVSEEEQNNILKDLEKKETEYMRLRRHKMGVDDFELLTIIGRGAFGEVRLCREKATSNVYAMKKLKKSEMLRRGQVEHVRAERNLLAEVDSAYIVKLYCSFQDDEFLYLVMEYLPGGDMMTLLMRKDTLTEDESSFYVAETILAIESIHKHNYIHRDIKPDNLLLDRTGHLKLSDFGLCKPLDSSSFPNLTELDNAAGNITNTSADGDKPLSSTAVPRRTQQEQLLHWQKNRRMLAYSTVGTPDYIAPEVLLKKGYGMECDWWSLGAIMYEMLVGYPPFYSEDPMSTCRKRLGMKGAHEIKAHPWFRSVEWEKLYQMEAAFIPEVIDELDTQNFENFEEAAPTMQTSSKAGPWRKMLSSKDMNFVGYTYKNFEIVNDPELPGIAELKKKNNKPKRPTIKSLFGKIFRVLSLLSPHTESQAICCKFMDGSCAGDEVFLAQKSAFPHSRREICDNILHLPVCFGLVSARVRACMDRLRSVVLRRCKSLSRARSRRSSPSSYSNLRSMSARDDVAGEDSQAAAEGPSAVVFVGSSRRRYVISARHLRHPLIAALIDGDAGDGDVRNSKEPVAVRCEVVLFDHLLWMLDNAVDLRAGAGGEEDAVRELAQLYATC</sequence>
<dbReference type="Pfam" id="PF00433">
    <property type="entry name" value="Pkinase_C"/>
    <property type="match status" value="1"/>
</dbReference>
<dbReference type="InterPro" id="IPR059233">
    <property type="entry name" value="MobB_NdrA/B/Cbk1"/>
</dbReference>
<protein>
    <recommendedName>
        <fullName evidence="2">non-specific serine/threonine protein kinase</fullName>
        <ecNumber evidence="2">2.7.11.1</ecNumber>
    </recommendedName>
</protein>
<evidence type="ECO:0000256" key="9">
    <source>
        <dbReference type="ARBA" id="ARBA00047899"/>
    </source>
</evidence>
<proteinExistence type="inferred from homology"/>
<dbReference type="SMART" id="SM00220">
    <property type="entry name" value="S_TKc"/>
    <property type="match status" value="1"/>
</dbReference>
<dbReference type="EC" id="2.7.11.1" evidence="2"/>
<keyword evidence="4" id="KW-0597">Phosphoprotein</keyword>
<dbReference type="CDD" id="cd21742">
    <property type="entry name" value="MobB_NDR_LATS-like"/>
    <property type="match status" value="1"/>
</dbReference>
<evidence type="ECO:0000313" key="11">
    <source>
        <dbReference type="EnsemblPlants" id="EMT31966"/>
    </source>
</evidence>
<name>M8D6C3_AEGTA</name>
<dbReference type="GO" id="GO:0009733">
    <property type="term" value="P:response to auxin"/>
    <property type="evidence" value="ECO:0007669"/>
    <property type="project" value="InterPro"/>
</dbReference>
<dbReference type="FunFam" id="3.30.200.20:FF:000102">
    <property type="entry name" value="Non-specific serine/threonine protein kinase"/>
    <property type="match status" value="1"/>
</dbReference>
<dbReference type="PANTHER" id="PTHR24356">
    <property type="entry name" value="SERINE/THREONINE-PROTEIN KINASE"/>
    <property type="match status" value="1"/>
</dbReference>
<dbReference type="GO" id="GO:0015630">
    <property type="term" value="C:microtubule cytoskeleton"/>
    <property type="evidence" value="ECO:0007669"/>
    <property type="project" value="UniProtKB-ARBA"/>
</dbReference>
<dbReference type="PROSITE" id="PS00108">
    <property type="entry name" value="PROTEIN_KINASE_ST"/>
    <property type="match status" value="1"/>
</dbReference>
<evidence type="ECO:0000256" key="1">
    <source>
        <dbReference type="ARBA" id="ARBA00006974"/>
    </source>
</evidence>
<dbReference type="SUPFAM" id="SSF56112">
    <property type="entry name" value="Protein kinase-like (PK-like)"/>
    <property type="match status" value="1"/>
</dbReference>
<dbReference type="EnsemblPlants" id="EMT31966">
    <property type="protein sequence ID" value="EMT31966"/>
    <property type="gene ID" value="F775_31451"/>
</dbReference>
<dbReference type="Pfam" id="PF02519">
    <property type="entry name" value="Auxin_inducible"/>
    <property type="match status" value="1"/>
</dbReference>
<dbReference type="InterPro" id="IPR050236">
    <property type="entry name" value="Ser_Thr_kinase_AGC"/>
</dbReference>
<evidence type="ECO:0000256" key="8">
    <source>
        <dbReference type="ARBA" id="ARBA00022840"/>
    </source>
</evidence>
<dbReference type="InterPro" id="IPR017892">
    <property type="entry name" value="Pkinase_C"/>
</dbReference>
<organism evidence="11">
    <name type="scientific">Aegilops tauschii</name>
    <name type="common">Tausch's goatgrass</name>
    <name type="synonym">Aegilops squarrosa</name>
    <dbReference type="NCBI Taxonomy" id="37682"/>
    <lineage>
        <taxon>Eukaryota</taxon>
        <taxon>Viridiplantae</taxon>
        <taxon>Streptophyta</taxon>
        <taxon>Embryophyta</taxon>
        <taxon>Tracheophyta</taxon>
        <taxon>Spermatophyta</taxon>
        <taxon>Magnoliopsida</taxon>
        <taxon>Liliopsida</taxon>
        <taxon>Poales</taxon>
        <taxon>Poaceae</taxon>
        <taxon>BOP clade</taxon>
        <taxon>Pooideae</taxon>
        <taxon>Triticodae</taxon>
        <taxon>Triticeae</taxon>
        <taxon>Triticinae</taxon>
        <taxon>Aegilops</taxon>
    </lineage>
</organism>
<evidence type="ECO:0000256" key="10">
    <source>
        <dbReference type="ARBA" id="ARBA00048679"/>
    </source>
</evidence>
<dbReference type="Pfam" id="PF00069">
    <property type="entry name" value="Pkinase"/>
    <property type="match status" value="2"/>
</dbReference>
<dbReference type="PROSITE" id="PS50011">
    <property type="entry name" value="PROTEIN_KINASE_DOM"/>
    <property type="match status" value="1"/>
</dbReference>
<dbReference type="GO" id="GO:0005524">
    <property type="term" value="F:ATP binding"/>
    <property type="evidence" value="ECO:0007669"/>
    <property type="project" value="UniProtKB-UniRule"/>
</dbReference>
<dbReference type="Gene3D" id="3.30.200.20">
    <property type="entry name" value="Phosphorylase Kinase, domain 1"/>
    <property type="match status" value="2"/>
</dbReference>
<dbReference type="GO" id="GO:0004674">
    <property type="term" value="F:protein serine/threonine kinase activity"/>
    <property type="evidence" value="ECO:0007669"/>
    <property type="project" value="UniProtKB-KW"/>
</dbReference>
<dbReference type="InterPro" id="IPR017441">
    <property type="entry name" value="Protein_kinase_ATP_BS"/>
</dbReference>
<keyword evidence="7" id="KW-0418">Kinase</keyword>
<dbReference type="InterPro" id="IPR000719">
    <property type="entry name" value="Prot_kinase_dom"/>
</dbReference>
<dbReference type="SMART" id="SM00133">
    <property type="entry name" value="S_TK_X"/>
    <property type="match status" value="1"/>
</dbReference>
<dbReference type="Gene3D" id="1.10.510.10">
    <property type="entry name" value="Transferase(Phosphotransferase) domain 1"/>
    <property type="match status" value="3"/>
</dbReference>
<evidence type="ECO:0000256" key="2">
    <source>
        <dbReference type="ARBA" id="ARBA00012513"/>
    </source>
</evidence>
<accession>M8D6C3</accession>
<keyword evidence="6" id="KW-0547">Nucleotide-binding</keyword>
<dbReference type="InterPro" id="IPR008271">
    <property type="entry name" value="Ser/Thr_kinase_AS"/>
</dbReference>
<evidence type="ECO:0000256" key="4">
    <source>
        <dbReference type="ARBA" id="ARBA00022553"/>
    </source>
</evidence>
<keyword evidence="5" id="KW-0808">Transferase</keyword>
<dbReference type="AlphaFoldDB" id="M8D6C3"/>
<dbReference type="PROSITE" id="PS00107">
    <property type="entry name" value="PROTEIN_KINASE_ATP"/>
    <property type="match status" value="1"/>
</dbReference>
<dbReference type="InterPro" id="IPR000961">
    <property type="entry name" value="AGC-kinase_C"/>
</dbReference>
<dbReference type="GO" id="GO:0035556">
    <property type="term" value="P:intracellular signal transduction"/>
    <property type="evidence" value="ECO:0007669"/>
    <property type="project" value="TreeGrafter"/>
</dbReference>
<comment type="similarity">
    <text evidence="1">Belongs to the ARG7 family.</text>
</comment>
<keyword evidence="3" id="KW-0723">Serine/threonine-protein kinase</keyword>
<comment type="catalytic activity">
    <reaction evidence="9">
        <text>L-threonyl-[protein] + ATP = O-phospho-L-threonyl-[protein] + ADP + H(+)</text>
        <dbReference type="Rhea" id="RHEA:46608"/>
        <dbReference type="Rhea" id="RHEA-COMP:11060"/>
        <dbReference type="Rhea" id="RHEA-COMP:11605"/>
        <dbReference type="ChEBI" id="CHEBI:15378"/>
        <dbReference type="ChEBI" id="CHEBI:30013"/>
        <dbReference type="ChEBI" id="CHEBI:30616"/>
        <dbReference type="ChEBI" id="CHEBI:61977"/>
        <dbReference type="ChEBI" id="CHEBI:456216"/>
        <dbReference type="EC" id="2.7.11.1"/>
    </reaction>
</comment>
<reference evidence="11" key="1">
    <citation type="submission" date="2015-06" db="UniProtKB">
        <authorList>
            <consortium name="EnsemblPlants"/>
        </authorList>
    </citation>
    <scope>IDENTIFICATION</scope>
</reference>